<evidence type="ECO:0000256" key="8">
    <source>
        <dbReference type="ARBA" id="ARBA00023125"/>
    </source>
</evidence>
<keyword evidence="10 13" id="KW-0413">Isomerase</keyword>
<keyword evidence="5 13" id="KW-0347">Helicase</keyword>
<evidence type="ECO:0000256" key="1">
    <source>
        <dbReference type="ARBA" id="ARBA00022722"/>
    </source>
</evidence>
<dbReference type="InterPro" id="IPR000212">
    <property type="entry name" value="DNA_helicase_UvrD/REP"/>
</dbReference>
<dbReference type="EC" id="3.1.-.-" evidence="13"/>
<dbReference type="GO" id="GO:0005524">
    <property type="term" value="F:ATP binding"/>
    <property type="evidence" value="ECO:0007669"/>
    <property type="project" value="UniProtKB-UniRule"/>
</dbReference>
<dbReference type="InterPro" id="IPR014152">
    <property type="entry name" value="AddA"/>
</dbReference>
<feature type="domain" description="UvrD-like helicase C-terminal" evidence="16">
    <location>
        <begin position="515"/>
        <end position="816"/>
    </location>
</feature>
<gene>
    <name evidence="13 17" type="primary">addA</name>
    <name evidence="17" type="ORF">LKD48_13810</name>
</gene>
<evidence type="ECO:0000256" key="9">
    <source>
        <dbReference type="ARBA" id="ARBA00023204"/>
    </source>
</evidence>
<dbReference type="InterPro" id="IPR038726">
    <property type="entry name" value="PDDEXK_AddAB-type"/>
</dbReference>
<evidence type="ECO:0000256" key="4">
    <source>
        <dbReference type="ARBA" id="ARBA00022801"/>
    </source>
</evidence>
<dbReference type="Gene3D" id="3.90.320.10">
    <property type="match status" value="1"/>
</dbReference>
<evidence type="ECO:0000256" key="3">
    <source>
        <dbReference type="ARBA" id="ARBA00022763"/>
    </source>
</evidence>
<keyword evidence="1 13" id="KW-0540">Nuclease</keyword>
<keyword evidence="7 13" id="KW-0067">ATP-binding</keyword>
<proteinExistence type="inferred from homology"/>
<dbReference type="GO" id="GO:0008408">
    <property type="term" value="F:3'-5' exonuclease activity"/>
    <property type="evidence" value="ECO:0007669"/>
    <property type="project" value="UniProtKB-UniRule"/>
</dbReference>
<keyword evidence="3 13" id="KW-0227">DNA damage</keyword>
<sequence length="1271" mass="145963">MADNMTWTSEQKQVIDLRDRSLLVSAAAGSGKTAVLVQRIIERICDESHPVDIDRLLVVTFTNAAAGEMRERVQAAIAKRVEENPDNTHLRRQEVLAGHAHITTIDSFCLSVLREHFQEIELDPGFRIADEGELKLLQADVLEALLEEEYEQASESFIHFMEAYAPGKDDERAVQLILQLYGFAVANPRPEDWLNHCIESYGAESMETLEKQPWMCTMTEQLRTILSETAALYKRMIAVCKDEGGMESYESVLLSEQQMIEYASEASKYDELRERVNLIRFGSKPRKKKTDSFSEDKAKRVWDMREQAKKQIKSLSEDYFADDDERLLQKQHLAGVQVKELVRLTHAFLLRYSAAKRKKNLVDFGDLEHLALNVLSEKTPDGEKPTLVAAQYRESFEEIMIDEYQDSNYVQELILTSISRTDPPNLFMVGDVKQSIYRFRLARPELFMEKYETYTKEESEHQKIELHQNFRSRKSVLDSVNFFFYQLMHKAVGNVEYDKDAALYPGLVYEPCDTHPTGGATELMLLDLEDVTEDSDDVVKPDNDDTQAVYSSKEWEAAMIAEKIREITDPESGLYIWDKEQKTYRLTEYRDIAILLRTVSGWAEELISVLLSKGISASADTGSGYFSALEVQTILNLLEIIDNPLQDIPLAAVMHSPIGHFSSEELAIIRAEEPPSQCKHLYDAATSFAQKYSDPADAKNKEGYHELAGRLRTFFNQLETYRRKSRYLLLRELLVYVLEDSGYYEFISAMPGAATRKANLDMLLERAGAFEKTSYQGVFQFVRYINRLKKYSVDYASAQELAQNQVRVMSIHKSKGLEFPVCFVAGLGKSFNKQDVNASMLFSVDYGIATDAIDPTLRTKESTVMKQAMRSQLMIENLGEELRVLYVAMTRAREKLYLTGAKDHLFDYLEKKIHETDKTARELSYSQLTMAGSFLDWITAAACKHKSFKAIYEQLGINVPFDGVCYKDESPLSVLLVTKSSLSMQTSLWRAEEAMKRTALENWKTKTEDETAKNLIESRFLVRYDDSPLSKLQAAFTVSELKTRYEEEAFAASGSDIREPAAQLIKQESEMQDQKLLPDEELLPEFLQQKDKMSGAARGTLYHWLFEHFDFTGDLRAQLSSFMQQELISTEERKRIRIADFEYFVQTPLGKKVKQAQEEGTYHREMPFILGVPAKEMMENDKKLSEKDENEYVSVQGVIDAWIDGEDYITLIDFKTDKKPEDMTDEEFKELLKKRYQVQLSYYKRALMQMTKRPVKEACIYAVSIGQTIFC</sequence>
<dbReference type="HAMAP" id="MF_01451">
    <property type="entry name" value="AddA"/>
    <property type="match status" value="1"/>
</dbReference>
<keyword evidence="18" id="KW-1185">Reference proteome</keyword>
<evidence type="ECO:0000256" key="5">
    <source>
        <dbReference type="ARBA" id="ARBA00022806"/>
    </source>
</evidence>
<dbReference type="InterPro" id="IPR027417">
    <property type="entry name" value="P-loop_NTPase"/>
</dbReference>
<feature type="domain" description="UvrD-like helicase ATP-binding" evidence="15">
    <location>
        <begin position="5"/>
        <end position="473"/>
    </location>
</feature>
<dbReference type="PANTHER" id="PTHR11070:SF48">
    <property type="entry name" value="ATP-DEPENDENT HELICASE_NUCLEASE SUBUNIT A"/>
    <property type="match status" value="1"/>
</dbReference>
<dbReference type="Gene3D" id="3.40.50.300">
    <property type="entry name" value="P-loop containing nucleotide triphosphate hydrolases"/>
    <property type="match status" value="4"/>
</dbReference>
<comment type="caution">
    <text evidence="17">The sequence shown here is derived from an EMBL/GenBank/DDBJ whole genome shotgun (WGS) entry which is preliminary data.</text>
</comment>
<reference evidence="17 18" key="1">
    <citation type="submission" date="2021-10" db="EMBL/GenBank/DDBJ databases">
        <title>Anaerobic single-cell dispensing facilitates the cultivation of human gut bacteria.</title>
        <authorList>
            <person name="Afrizal A."/>
        </authorList>
    </citation>
    <scope>NUCLEOTIDE SEQUENCE [LARGE SCALE GENOMIC DNA]</scope>
    <source>
        <strain evidence="17 18">CLA-AA-H224</strain>
    </source>
</reference>
<evidence type="ECO:0000259" key="15">
    <source>
        <dbReference type="PROSITE" id="PS51198"/>
    </source>
</evidence>
<dbReference type="GO" id="GO:0003690">
    <property type="term" value="F:double-stranded DNA binding"/>
    <property type="evidence" value="ECO:0007669"/>
    <property type="project" value="UniProtKB-UniRule"/>
</dbReference>
<evidence type="ECO:0000256" key="12">
    <source>
        <dbReference type="ARBA" id="ARBA00048988"/>
    </source>
</evidence>
<evidence type="ECO:0000313" key="18">
    <source>
        <dbReference type="Proteomes" id="UP001198200"/>
    </source>
</evidence>
<keyword evidence="4 13" id="KW-0378">Hydrolase</keyword>
<dbReference type="SUPFAM" id="SSF52540">
    <property type="entry name" value="P-loop containing nucleoside triphosphate hydrolases"/>
    <property type="match status" value="1"/>
</dbReference>
<dbReference type="GO" id="GO:0033202">
    <property type="term" value="C:DNA helicase complex"/>
    <property type="evidence" value="ECO:0007669"/>
    <property type="project" value="TreeGrafter"/>
</dbReference>
<evidence type="ECO:0000256" key="11">
    <source>
        <dbReference type="ARBA" id="ARBA00034617"/>
    </source>
</evidence>
<dbReference type="PANTHER" id="PTHR11070">
    <property type="entry name" value="UVRD / RECB / PCRA DNA HELICASE FAMILY MEMBER"/>
    <property type="match status" value="1"/>
</dbReference>
<comment type="catalytic activity">
    <reaction evidence="11 13">
        <text>Couples ATP hydrolysis with the unwinding of duplex DNA by translocating in the 3'-5' direction.</text>
        <dbReference type="EC" id="5.6.2.4"/>
    </reaction>
</comment>
<dbReference type="FunFam" id="3.40.50.300:FF:001236">
    <property type="entry name" value="ATP-dependent helicase/nuclease subunit A"/>
    <property type="match status" value="1"/>
</dbReference>
<dbReference type="Pfam" id="PF12705">
    <property type="entry name" value="PDDEXK_1"/>
    <property type="match status" value="1"/>
</dbReference>
<comment type="function">
    <text evidence="13">The heterodimer acts as both an ATP-dependent DNA helicase and an ATP-dependent, dual-direction single-stranded exonuclease. Recognizes the chi site generating a DNA molecule suitable for the initiation of homologous recombination. The AddA nuclease domain is required for chi fragment generation; this subunit has the helicase and 3' -&gt; 5' nuclease activities.</text>
</comment>
<evidence type="ECO:0000256" key="2">
    <source>
        <dbReference type="ARBA" id="ARBA00022741"/>
    </source>
</evidence>
<dbReference type="EC" id="5.6.2.4" evidence="13"/>
<keyword evidence="2 13" id="KW-0547">Nucleotide-binding</keyword>
<dbReference type="InterPro" id="IPR011604">
    <property type="entry name" value="PDDEXK-like_dom_sf"/>
</dbReference>
<dbReference type="InterPro" id="IPR014017">
    <property type="entry name" value="DNA_helicase_UvrD-like_C"/>
</dbReference>
<comment type="similarity">
    <text evidence="13">Belongs to the helicase family. AddA subfamily.</text>
</comment>
<evidence type="ECO:0000313" key="17">
    <source>
        <dbReference type="EMBL" id="MCC2222684.1"/>
    </source>
</evidence>
<evidence type="ECO:0000256" key="14">
    <source>
        <dbReference type="PROSITE-ProRule" id="PRU00560"/>
    </source>
</evidence>
<keyword evidence="9 13" id="KW-0234">DNA repair</keyword>
<dbReference type="Pfam" id="PF13361">
    <property type="entry name" value="UvrD_C"/>
    <property type="match status" value="1"/>
</dbReference>
<dbReference type="InterPro" id="IPR011335">
    <property type="entry name" value="Restrct_endonuc-II-like"/>
</dbReference>
<name>A0AAE3JDB8_9FIRM</name>
<dbReference type="AlphaFoldDB" id="A0AAE3JDB8"/>
<dbReference type="Proteomes" id="UP001198200">
    <property type="component" value="Unassembled WGS sequence"/>
</dbReference>
<evidence type="ECO:0000256" key="6">
    <source>
        <dbReference type="ARBA" id="ARBA00022839"/>
    </source>
</evidence>
<dbReference type="GO" id="GO:0000724">
    <property type="term" value="P:double-strand break repair via homologous recombination"/>
    <property type="evidence" value="ECO:0007669"/>
    <property type="project" value="UniProtKB-UniRule"/>
</dbReference>
<evidence type="ECO:0000256" key="7">
    <source>
        <dbReference type="ARBA" id="ARBA00022840"/>
    </source>
</evidence>
<keyword evidence="6 13" id="KW-0269">Exonuclease</keyword>
<comment type="catalytic activity">
    <reaction evidence="12 13">
        <text>ATP + H2O = ADP + phosphate + H(+)</text>
        <dbReference type="Rhea" id="RHEA:13065"/>
        <dbReference type="ChEBI" id="CHEBI:15377"/>
        <dbReference type="ChEBI" id="CHEBI:15378"/>
        <dbReference type="ChEBI" id="CHEBI:30616"/>
        <dbReference type="ChEBI" id="CHEBI:43474"/>
        <dbReference type="ChEBI" id="CHEBI:456216"/>
        <dbReference type="EC" id="5.6.2.4"/>
    </reaction>
</comment>
<dbReference type="InterPro" id="IPR014016">
    <property type="entry name" value="UvrD-like_ATP-bd"/>
</dbReference>
<evidence type="ECO:0000259" key="16">
    <source>
        <dbReference type="PROSITE" id="PS51217"/>
    </source>
</evidence>
<dbReference type="GO" id="GO:0005829">
    <property type="term" value="C:cytosol"/>
    <property type="evidence" value="ECO:0007669"/>
    <property type="project" value="TreeGrafter"/>
</dbReference>
<protein>
    <recommendedName>
        <fullName evidence="13">ATP-dependent helicase/nuclease subunit A</fullName>
        <ecNumber evidence="13">3.1.-.-</ecNumber>
        <ecNumber evidence="13">5.6.2.4</ecNumber>
    </recommendedName>
    <alternativeName>
        <fullName evidence="13">ATP-dependent helicase/nuclease AddA</fullName>
    </alternativeName>
    <alternativeName>
        <fullName evidence="13">DNA 3'-5' helicase AddA</fullName>
    </alternativeName>
</protein>
<comment type="subunit">
    <text evidence="13">Heterodimer of AddA and AddB/RexB.</text>
</comment>
<organism evidence="17 18">
    <name type="scientific">Anthropogastromicrobium aceti</name>
    <dbReference type="NCBI Taxonomy" id="2981768"/>
    <lineage>
        <taxon>Bacteria</taxon>
        <taxon>Bacillati</taxon>
        <taxon>Bacillota</taxon>
        <taxon>Clostridia</taxon>
        <taxon>Lachnospirales</taxon>
        <taxon>Lachnospiraceae</taxon>
        <taxon>Anthropogastromicrobium</taxon>
    </lineage>
</organism>
<dbReference type="EMBL" id="JAJEQN010000044">
    <property type="protein sequence ID" value="MCC2222684.1"/>
    <property type="molecule type" value="Genomic_DNA"/>
</dbReference>
<feature type="binding site" evidence="14">
    <location>
        <begin position="26"/>
        <end position="33"/>
    </location>
    <ligand>
        <name>ATP</name>
        <dbReference type="ChEBI" id="CHEBI:30616"/>
    </ligand>
</feature>
<dbReference type="GO" id="GO:0043138">
    <property type="term" value="F:3'-5' DNA helicase activity"/>
    <property type="evidence" value="ECO:0007669"/>
    <property type="project" value="UniProtKB-UniRule"/>
</dbReference>
<comment type="cofactor">
    <cofactor evidence="13">
        <name>Mg(2+)</name>
        <dbReference type="ChEBI" id="CHEBI:18420"/>
    </cofactor>
</comment>
<dbReference type="SUPFAM" id="SSF52980">
    <property type="entry name" value="Restriction endonuclease-like"/>
    <property type="match status" value="1"/>
</dbReference>
<dbReference type="PROSITE" id="PS51217">
    <property type="entry name" value="UVRD_HELICASE_CTER"/>
    <property type="match status" value="1"/>
</dbReference>
<accession>A0AAE3JDB8</accession>
<evidence type="ECO:0000256" key="10">
    <source>
        <dbReference type="ARBA" id="ARBA00023235"/>
    </source>
</evidence>
<dbReference type="PROSITE" id="PS51198">
    <property type="entry name" value="UVRD_HELICASE_ATP_BIND"/>
    <property type="match status" value="1"/>
</dbReference>
<dbReference type="Pfam" id="PF00580">
    <property type="entry name" value="UvrD-helicase"/>
    <property type="match status" value="1"/>
</dbReference>
<dbReference type="NCBIfam" id="TIGR02785">
    <property type="entry name" value="addA_Gpos"/>
    <property type="match status" value="1"/>
</dbReference>
<evidence type="ECO:0000256" key="13">
    <source>
        <dbReference type="HAMAP-Rule" id="MF_01451"/>
    </source>
</evidence>
<dbReference type="RefSeq" id="WP_308732315.1">
    <property type="nucleotide sequence ID" value="NZ_JAJEQN010000044.1"/>
</dbReference>
<keyword evidence="8 13" id="KW-0238">DNA-binding</keyword>